<dbReference type="EMBL" id="BAAARN010000001">
    <property type="protein sequence ID" value="GAA2736258.1"/>
    <property type="molecule type" value="Genomic_DNA"/>
</dbReference>
<protein>
    <submittedName>
        <fullName evidence="2">Maleylpyruvate isomerase N-terminal domain-containing protein</fullName>
    </submittedName>
</protein>
<proteinExistence type="predicted"/>
<comment type="caution">
    <text evidence="2">The sequence shown here is derived from an EMBL/GenBank/DDBJ whole genome shotgun (WGS) entry which is preliminary data.</text>
</comment>
<dbReference type="InterPro" id="IPR024775">
    <property type="entry name" value="DinB-like"/>
</dbReference>
<dbReference type="Gene3D" id="1.20.120.450">
    <property type="entry name" value="dinb family like domain"/>
    <property type="match status" value="1"/>
</dbReference>
<organism evidence="2 3">
    <name type="scientific">Pedococcus aerophilus</name>
    <dbReference type="NCBI Taxonomy" id="436356"/>
    <lineage>
        <taxon>Bacteria</taxon>
        <taxon>Bacillati</taxon>
        <taxon>Actinomycetota</taxon>
        <taxon>Actinomycetes</taxon>
        <taxon>Micrococcales</taxon>
        <taxon>Intrasporangiaceae</taxon>
        <taxon>Pedococcus</taxon>
    </lineage>
</organism>
<dbReference type="Pfam" id="PF12867">
    <property type="entry name" value="DinB_2"/>
    <property type="match status" value="1"/>
</dbReference>
<keyword evidence="3" id="KW-1185">Reference proteome</keyword>
<sequence length="210" mass="22553">MAKDMLPIVSSRPYRGAMAATGREGHDTVDQGAVTPDTKDWTWTLDRPCPDCGFEAAAVATGSIAARTLELTAPWQGVLGRGDATTRPRPGVWSPLEYACHVRDVCRVFGGRVRLMLDEDDPTFPDWDQDATAVQDGYGAQHPSVVGPELAAAAGTVAAAFDGVRDDQWQRAGLRSNGSAFTVESLGRYFLHDLAHHLVDVGARDSSNLC</sequence>
<dbReference type="SUPFAM" id="SSF109854">
    <property type="entry name" value="DinB/YfiT-like putative metalloenzymes"/>
    <property type="match status" value="1"/>
</dbReference>
<reference evidence="3" key="1">
    <citation type="journal article" date="2019" name="Int. J. Syst. Evol. Microbiol.">
        <title>The Global Catalogue of Microorganisms (GCM) 10K type strain sequencing project: providing services to taxonomists for standard genome sequencing and annotation.</title>
        <authorList>
            <consortium name="The Broad Institute Genomics Platform"/>
            <consortium name="The Broad Institute Genome Sequencing Center for Infectious Disease"/>
            <person name="Wu L."/>
            <person name="Ma J."/>
        </authorList>
    </citation>
    <scope>NUCLEOTIDE SEQUENCE [LARGE SCALE GENOMIC DNA]</scope>
    <source>
        <strain evidence="3">JCM 16378</strain>
    </source>
</reference>
<accession>A0ABP6H3B3</accession>
<dbReference type="GO" id="GO:0016853">
    <property type="term" value="F:isomerase activity"/>
    <property type="evidence" value="ECO:0007669"/>
    <property type="project" value="UniProtKB-KW"/>
</dbReference>
<evidence type="ECO:0000313" key="3">
    <source>
        <dbReference type="Proteomes" id="UP001501326"/>
    </source>
</evidence>
<gene>
    <name evidence="2" type="ORF">GCM10009867_20550</name>
</gene>
<name>A0ABP6H3B3_9MICO</name>
<evidence type="ECO:0000259" key="1">
    <source>
        <dbReference type="Pfam" id="PF12867"/>
    </source>
</evidence>
<dbReference type="Proteomes" id="UP001501326">
    <property type="component" value="Unassembled WGS sequence"/>
</dbReference>
<evidence type="ECO:0000313" key="2">
    <source>
        <dbReference type="EMBL" id="GAA2736258.1"/>
    </source>
</evidence>
<keyword evidence="2" id="KW-0413">Isomerase</keyword>
<dbReference type="InterPro" id="IPR034660">
    <property type="entry name" value="DinB/YfiT-like"/>
</dbReference>
<feature type="domain" description="DinB-like" evidence="1">
    <location>
        <begin position="82"/>
        <end position="198"/>
    </location>
</feature>